<keyword evidence="3" id="KW-1185">Reference proteome</keyword>
<sequence>MLLYLVTLTILLVSLLPSDENLVSFLSIGKDCITLEAVLSNLYIIKLHLNAHESVEDESSSRLIVFKKDKKVKKLRKMNVDFTSLLGLL</sequence>
<feature type="chain" id="PRO_5006617105" evidence="1">
    <location>
        <begin position="19"/>
        <end position="89"/>
    </location>
</feature>
<dbReference type="EMBL" id="AP015035">
    <property type="protein sequence ID" value="BAT79754.1"/>
    <property type="molecule type" value="Genomic_DNA"/>
</dbReference>
<dbReference type="Proteomes" id="UP000291084">
    <property type="component" value="Chromosome 2"/>
</dbReference>
<accession>A0A0S3RGR4</accession>
<dbReference type="AlphaFoldDB" id="A0A0S3RGR4"/>
<feature type="signal peptide" evidence="1">
    <location>
        <begin position="1"/>
        <end position="18"/>
    </location>
</feature>
<keyword evidence="1" id="KW-0732">Signal</keyword>
<gene>
    <name evidence="2" type="primary">Vigan.02G268300</name>
    <name evidence="2" type="ORF">VIGAN_02268300</name>
</gene>
<name>A0A0S3RGR4_PHAAN</name>
<evidence type="ECO:0000256" key="1">
    <source>
        <dbReference type="SAM" id="SignalP"/>
    </source>
</evidence>
<reference evidence="2 3" key="1">
    <citation type="journal article" date="2015" name="Sci. Rep.">
        <title>The power of single molecule real-time sequencing technology in the de novo assembly of a eukaryotic genome.</title>
        <authorList>
            <person name="Sakai H."/>
            <person name="Naito K."/>
            <person name="Ogiso-Tanaka E."/>
            <person name="Takahashi Y."/>
            <person name="Iseki K."/>
            <person name="Muto C."/>
            <person name="Satou K."/>
            <person name="Teruya K."/>
            <person name="Shiroma A."/>
            <person name="Shimoji M."/>
            <person name="Hirano T."/>
            <person name="Itoh T."/>
            <person name="Kaga A."/>
            <person name="Tomooka N."/>
        </authorList>
    </citation>
    <scope>NUCLEOTIDE SEQUENCE [LARGE SCALE GENOMIC DNA]</scope>
    <source>
        <strain evidence="3">cv. Shumari</strain>
    </source>
</reference>
<organism evidence="2 3">
    <name type="scientific">Vigna angularis var. angularis</name>
    <dbReference type="NCBI Taxonomy" id="157739"/>
    <lineage>
        <taxon>Eukaryota</taxon>
        <taxon>Viridiplantae</taxon>
        <taxon>Streptophyta</taxon>
        <taxon>Embryophyta</taxon>
        <taxon>Tracheophyta</taxon>
        <taxon>Spermatophyta</taxon>
        <taxon>Magnoliopsida</taxon>
        <taxon>eudicotyledons</taxon>
        <taxon>Gunneridae</taxon>
        <taxon>Pentapetalae</taxon>
        <taxon>rosids</taxon>
        <taxon>fabids</taxon>
        <taxon>Fabales</taxon>
        <taxon>Fabaceae</taxon>
        <taxon>Papilionoideae</taxon>
        <taxon>50 kb inversion clade</taxon>
        <taxon>NPAAA clade</taxon>
        <taxon>indigoferoid/millettioid clade</taxon>
        <taxon>Phaseoleae</taxon>
        <taxon>Vigna</taxon>
    </lineage>
</organism>
<evidence type="ECO:0000313" key="2">
    <source>
        <dbReference type="EMBL" id="BAT79754.1"/>
    </source>
</evidence>
<evidence type="ECO:0000313" key="3">
    <source>
        <dbReference type="Proteomes" id="UP000291084"/>
    </source>
</evidence>
<proteinExistence type="predicted"/>
<protein>
    <submittedName>
        <fullName evidence="2">Uncharacterized protein</fullName>
    </submittedName>
</protein>